<keyword evidence="1" id="KW-0479">Metal-binding</keyword>
<accession>A0A0D2DIQ3</accession>
<keyword evidence="4" id="KW-0804">Transcription</keyword>
<evidence type="ECO:0000256" key="1">
    <source>
        <dbReference type="ARBA" id="ARBA00022723"/>
    </source>
</evidence>
<dbReference type="Gene3D" id="4.10.240.10">
    <property type="entry name" value="Zn(2)-C6 fungal-type DNA-binding domain"/>
    <property type="match status" value="1"/>
</dbReference>
<dbReference type="VEuPathDB" id="FungiDB:PV07_02239"/>
<evidence type="ECO:0000313" key="9">
    <source>
        <dbReference type="Proteomes" id="UP000054466"/>
    </source>
</evidence>
<dbReference type="InterPro" id="IPR052761">
    <property type="entry name" value="Fungal_Detox/Toxin_TFs"/>
</dbReference>
<proteinExistence type="predicted"/>
<dbReference type="SMART" id="SM00066">
    <property type="entry name" value="GAL4"/>
    <property type="match status" value="1"/>
</dbReference>
<dbReference type="CDD" id="cd00067">
    <property type="entry name" value="GAL4"/>
    <property type="match status" value="1"/>
</dbReference>
<dbReference type="GO" id="GO:0008270">
    <property type="term" value="F:zinc ion binding"/>
    <property type="evidence" value="ECO:0007669"/>
    <property type="project" value="InterPro"/>
</dbReference>
<evidence type="ECO:0000256" key="5">
    <source>
        <dbReference type="ARBA" id="ARBA00023242"/>
    </source>
</evidence>
<feature type="region of interest" description="Disordered" evidence="6">
    <location>
        <begin position="75"/>
        <end position="161"/>
    </location>
</feature>
<dbReference type="CDD" id="cd12148">
    <property type="entry name" value="fungal_TF_MHR"/>
    <property type="match status" value="1"/>
</dbReference>
<keyword evidence="3" id="KW-0238">DNA-binding</keyword>
<keyword evidence="2" id="KW-0805">Transcription regulation</keyword>
<dbReference type="GO" id="GO:0006351">
    <property type="term" value="P:DNA-templated transcription"/>
    <property type="evidence" value="ECO:0007669"/>
    <property type="project" value="InterPro"/>
</dbReference>
<evidence type="ECO:0000313" key="8">
    <source>
        <dbReference type="EMBL" id="KIW35549.1"/>
    </source>
</evidence>
<dbReference type="PANTHER" id="PTHR47425">
    <property type="entry name" value="FARB-RELATED"/>
    <property type="match status" value="1"/>
</dbReference>
<sequence length="751" mass="84268">MADLPTLDLEILMPVDYSQRQSKPLKSLKKKLGPACQHCRARKVRCDRVQNLGTCTNCCLDGLTCTVVQEKSRRNRSAMKGMNRDNVSFSERTVRKQRENRSLPQDPISYGRTTNLRLVSSLPTSPTFANPEESHETPRASGATGGRPSPTSTPIRRSLDMGCMGNRTDSTAFIKPVCYDLSDEDWRHLEAKGVFTLPPKSLESLIICRYAEFVYHLAPVVDLHDLVRIITEDSPGRLSLTLYHAIMCAGSAALEGEYFSNYGYSSKAAARREYYTKSKLLLDLDVESDRMIACQASLLLMSWSSREDSKDPMYWVGSAINHAFAMRLQEEHTKMAERRRSADQRLKRRIWWTIVVRECDVAMNLARPPRLRPRDDHLLDHDDFSNEVDLSNINFGALIGIKMFLADSSLQRHLERACMERAKLAVQVYSILHRTAEEAFQSHSDFAKRNNRISELEDSLRNWSTHLPEELQLENICSVSFDLCHRAYYLASCMVHLTYWMAVIVLHSSEISERQWATCSHTSENHHHEDNGNSGDCHVHALRQASNKITTIYSGLNSRRLTQFVPVTGIASVCSAAFVYLLDASTGHLSSGKSSLESLAICIEAVRQIGRINFTANAVFKRVEAAYSAAQKASFPSWLKTKQPGPEFVTSTIDNNDAVTGDGPPLSLSNQCSGTTQEQHGGHASLFASTQDFFTLFESNVLFEDSLLHFDFEDQTMQEAIPAAESEDGNLDTMTWSMGLAMGPEGDNEES</sequence>
<dbReference type="InterPro" id="IPR036864">
    <property type="entry name" value="Zn2-C6_fun-type_DNA-bd_sf"/>
</dbReference>
<organism evidence="8 9">
    <name type="scientific">Cladophialophora immunda</name>
    <dbReference type="NCBI Taxonomy" id="569365"/>
    <lineage>
        <taxon>Eukaryota</taxon>
        <taxon>Fungi</taxon>
        <taxon>Dikarya</taxon>
        <taxon>Ascomycota</taxon>
        <taxon>Pezizomycotina</taxon>
        <taxon>Eurotiomycetes</taxon>
        <taxon>Chaetothyriomycetidae</taxon>
        <taxon>Chaetothyriales</taxon>
        <taxon>Herpotrichiellaceae</taxon>
        <taxon>Cladophialophora</taxon>
    </lineage>
</organism>
<feature type="domain" description="Zn(2)-C6 fungal-type" evidence="7">
    <location>
        <begin position="35"/>
        <end position="67"/>
    </location>
</feature>
<evidence type="ECO:0000259" key="7">
    <source>
        <dbReference type="PROSITE" id="PS50048"/>
    </source>
</evidence>
<dbReference type="OrthoDB" id="5041285at2759"/>
<dbReference type="SUPFAM" id="SSF57701">
    <property type="entry name" value="Zn2/Cys6 DNA-binding domain"/>
    <property type="match status" value="1"/>
</dbReference>
<keyword evidence="9" id="KW-1185">Reference proteome</keyword>
<dbReference type="STRING" id="569365.A0A0D2DIQ3"/>
<reference evidence="8 9" key="1">
    <citation type="submission" date="2015-01" db="EMBL/GenBank/DDBJ databases">
        <title>The Genome Sequence of Cladophialophora immunda CBS83496.</title>
        <authorList>
            <consortium name="The Broad Institute Genomics Platform"/>
            <person name="Cuomo C."/>
            <person name="de Hoog S."/>
            <person name="Gorbushina A."/>
            <person name="Stielow B."/>
            <person name="Teixiera M."/>
            <person name="Abouelleil A."/>
            <person name="Chapman S.B."/>
            <person name="Priest M."/>
            <person name="Young S.K."/>
            <person name="Wortman J."/>
            <person name="Nusbaum C."/>
            <person name="Birren B."/>
        </authorList>
    </citation>
    <scope>NUCLEOTIDE SEQUENCE [LARGE SCALE GENOMIC DNA]</scope>
    <source>
        <strain evidence="8 9">CBS 83496</strain>
    </source>
</reference>
<dbReference type="SMART" id="SM00906">
    <property type="entry name" value="Fungal_trans"/>
    <property type="match status" value="1"/>
</dbReference>
<dbReference type="PANTHER" id="PTHR47425:SF2">
    <property type="entry name" value="FARB-RELATED"/>
    <property type="match status" value="1"/>
</dbReference>
<dbReference type="EMBL" id="KN847040">
    <property type="protein sequence ID" value="KIW35549.1"/>
    <property type="molecule type" value="Genomic_DNA"/>
</dbReference>
<gene>
    <name evidence="8" type="ORF">PV07_02239</name>
</gene>
<feature type="compositionally biased region" description="Basic and acidic residues" evidence="6">
    <location>
        <begin position="92"/>
        <end position="101"/>
    </location>
</feature>
<dbReference type="AlphaFoldDB" id="A0A0D2DIQ3"/>
<dbReference type="InterPro" id="IPR007219">
    <property type="entry name" value="XnlR_reg_dom"/>
</dbReference>
<evidence type="ECO:0000256" key="3">
    <source>
        <dbReference type="ARBA" id="ARBA00023125"/>
    </source>
</evidence>
<dbReference type="RefSeq" id="XP_016255765.1">
    <property type="nucleotide sequence ID" value="XM_016388837.1"/>
</dbReference>
<dbReference type="GO" id="GO:0000981">
    <property type="term" value="F:DNA-binding transcription factor activity, RNA polymerase II-specific"/>
    <property type="evidence" value="ECO:0007669"/>
    <property type="project" value="InterPro"/>
</dbReference>
<evidence type="ECO:0000256" key="2">
    <source>
        <dbReference type="ARBA" id="ARBA00023015"/>
    </source>
</evidence>
<feature type="compositionally biased region" description="Polar residues" evidence="6">
    <location>
        <begin position="111"/>
        <end position="128"/>
    </location>
</feature>
<dbReference type="GeneID" id="27341433"/>
<keyword evidence="5" id="KW-0539">Nucleus</keyword>
<dbReference type="Pfam" id="PF04082">
    <property type="entry name" value="Fungal_trans"/>
    <property type="match status" value="1"/>
</dbReference>
<dbReference type="HOGENOM" id="CLU_006329_1_4_1"/>
<evidence type="ECO:0000256" key="4">
    <source>
        <dbReference type="ARBA" id="ARBA00023163"/>
    </source>
</evidence>
<dbReference type="Proteomes" id="UP000054466">
    <property type="component" value="Unassembled WGS sequence"/>
</dbReference>
<name>A0A0D2DIQ3_9EURO</name>
<dbReference type="PROSITE" id="PS00463">
    <property type="entry name" value="ZN2_CY6_FUNGAL_1"/>
    <property type="match status" value="1"/>
</dbReference>
<dbReference type="PROSITE" id="PS50048">
    <property type="entry name" value="ZN2_CY6_FUNGAL_2"/>
    <property type="match status" value="1"/>
</dbReference>
<dbReference type="InterPro" id="IPR001138">
    <property type="entry name" value="Zn2Cys6_DnaBD"/>
</dbReference>
<protein>
    <recommendedName>
        <fullName evidence="7">Zn(2)-C6 fungal-type domain-containing protein</fullName>
    </recommendedName>
</protein>
<evidence type="ECO:0000256" key="6">
    <source>
        <dbReference type="SAM" id="MobiDB-lite"/>
    </source>
</evidence>
<dbReference type="GO" id="GO:0003677">
    <property type="term" value="F:DNA binding"/>
    <property type="evidence" value="ECO:0007669"/>
    <property type="project" value="UniProtKB-KW"/>
</dbReference>
<dbReference type="Pfam" id="PF00172">
    <property type="entry name" value="Zn_clus"/>
    <property type="match status" value="1"/>
</dbReference>